<dbReference type="Proteomes" id="UP000035860">
    <property type="component" value="Unassembled WGS sequence"/>
</dbReference>
<protein>
    <recommendedName>
        <fullName evidence="1">DUF8198 domain-containing protein</fullName>
    </recommendedName>
</protein>
<reference evidence="2 3" key="1">
    <citation type="journal article" date="2014" name="Genome Announc.">
        <title>Draft Genome Sequence of Moraxella bovoculi Strain 237T (ATCC BAA-1259T) Isolated from a Calf with Infectious Bovine Keratoconjunctivitis.</title>
        <authorList>
            <person name="Calcutt M.J."/>
            <person name="Foecking M.F."/>
            <person name="Martin N.T."/>
            <person name="Mhlanga-Mutangadura T."/>
            <person name="Reilly T.J."/>
        </authorList>
    </citation>
    <scope>NUCLEOTIDE SEQUENCE [LARGE SCALE GENOMIC DNA]</scope>
    <source>
        <strain evidence="2 3">237</strain>
    </source>
</reference>
<accession>A0A066UKI8</accession>
<proteinExistence type="predicted"/>
<keyword evidence="3" id="KW-1185">Reference proteome</keyword>
<feature type="domain" description="DUF8198" evidence="1">
    <location>
        <begin position="18"/>
        <end position="237"/>
    </location>
</feature>
<dbReference type="eggNOG" id="ENOG503182N">
    <property type="taxonomic scope" value="Bacteria"/>
</dbReference>
<dbReference type="NCBIfam" id="NF047641">
    <property type="entry name" value="FFLEE_fam"/>
    <property type="match status" value="1"/>
</dbReference>
<name>A0A066UKI8_9GAMM</name>
<evidence type="ECO:0000259" key="1">
    <source>
        <dbReference type="Pfam" id="PF26621"/>
    </source>
</evidence>
<evidence type="ECO:0000313" key="2">
    <source>
        <dbReference type="EMBL" id="KDN24698.1"/>
    </source>
</evidence>
<dbReference type="EMBL" id="AOMT01000026">
    <property type="protein sequence ID" value="KDN24698.1"/>
    <property type="molecule type" value="Genomic_DNA"/>
</dbReference>
<sequence>MSHIQSLVDTLNGYQALPHHSDANLKHILNEVQTWQKSRIHRTNKPLFDNNKTAPLAHYLIDRIYSDKDFDILAKQLLTAGNNALNGSGRLEKLIPQNTLATGILGVKAAVLAVELDLVLAKAIQRNNTYLQSFHQDGITDALMVEVYQAVNAKDARIAQIHAIKEVCELSYKQFNSFLLQKAFSLAKFTAYHHGYQPLYDFIHDGLIAIKSIKKIDDFTVPFTQNELATIERIHQDGKVY</sequence>
<dbReference type="RefSeq" id="WP_036366089.1">
    <property type="nucleotide sequence ID" value="NZ_AOMT01000026.1"/>
</dbReference>
<dbReference type="OrthoDB" id="7957365at2"/>
<dbReference type="InterPro" id="IPR058063">
    <property type="entry name" value="FFLEE_fam"/>
</dbReference>
<comment type="caution">
    <text evidence="2">The sequence shown here is derived from an EMBL/GenBank/DDBJ whole genome shotgun (WGS) entry which is preliminary data.</text>
</comment>
<gene>
    <name evidence="2" type="ORF">MBO_07013</name>
</gene>
<dbReference type="InterPro" id="IPR058511">
    <property type="entry name" value="DUF8198"/>
</dbReference>
<dbReference type="AlphaFoldDB" id="A0A066UKI8"/>
<organism evidence="2 3">
    <name type="scientific">Moraxella bovoculi 237</name>
    <dbReference type="NCBI Taxonomy" id="743974"/>
    <lineage>
        <taxon>Bacteria</taxon>
        <taxon>Pseudomonadati</taxon>
        <taxon>Pseudomonadota</taxon>
        <taxon>Gammaproteobacteria</taxon>
        <taxon>Moraxellales</taxon>
        <taxon>Moraxellaceae</taxon>
        <taxon>Moraxella</taxon>
    </lineage>
</organism>
<dbReference type="Pfam" id="PF26621">
    <property type="entry name" value="DUF8198"/>
    <property type="match status" value="1"/>
</dbReference>
<evidence type="ECO:0000313" key="3">
    <source>
        <dbReference type="Proteomes" id="UP000035860"/>
    </source>
</evidence>